<dbReference type="PANTHER" id="PTHR20854">
    <property type="entry name" value="INOSITOL MONOPHOSPHATASE"/>
    <property type="match status" value="1"/>
</dbReference>
<name>A0ABT1G2K6_9CORY</name>
<dbReference type="PANTHER" id="PTHR20854:SF4">
    <property type="entry name" value="INOSITOL-1-MONOPHOSPHATASE-RELATED"/>
    <property type="match status" value="1"/>
</dbReference>
<gene>
    <name evidence="8" type="ORF">M5J20_03295</name>
</gene>
<evidence type="ECO:0000256" key="7">
    <source>
        <dbReference type="RuleBase" id="RU364068"/>
    </source>
</evidence>
<dbReference type="InterPro" id="IPR020550">
    <property type="entry name" value="Inositol_monophosphatase_CS"/>
</dbReference>
<dbReference type="Proteomes" id="UP001204000">
    <property type="component" value="Unassembled WGS sequence"/>
</dbReference>
<sequence>MDSRPNHAQLRDICIDLATDAADLIVLQRDFLAKHGSVAQVTETKSTPVDPVTAVDRAAEVRIAERLRELRADDGIVGEEGANVAGTTGIEWVVDPIDGTVNFLYGLPIYAVSVGVAVDGELAAGAVVNVASGDVYSAAVGEGAFVERGGERTRLIASRAENTDLALVATGFGYDANRRAAQAEILRLVLPRVRDIRRLGSAAIDLCHVAEGRVDAYYEHGTHPWDYAAGAVIAAEAGAVVRHPGLEDKADVGAPLIAAAPRLWDSFYDLLESAGATRALEGP</sequence>
<evidence type="ECO:0000256" key="1">
    <source>
        <dbReference type="ARBA" id="ARBA00001033"/>
    </source>
</evidence>
<dbReference type="Gene3D" id="3.30.540.10">
    <property type="entry name" value="Fructose-1,6-Bisphosphatase, subunit A, domain 1"/>
    <property type="match status" value="1"/>
</dbReference>
<dbReference type="InterPro" id="IPR000760">
    <property type="entry name" value="Inositol_monophosphatase-like"/>
</dbReference>
<dbReference type="EMBL" id="JAMFTQ010000002">
    <property type="protein sequence ID" value="MCP1387213.1"/>
    <property type="molecule type" value="Genomic_DNA"/>
</dbReference>
<evidence type="ECO:0000313" key="9">
    <source>
        <dbReference type="Proteomes" id="UP001204000"/>
    </source>
</evidence>
<dbReference type="PROSITE" id="PS00629">
    <property type="entry name" value="IMP_1"/>
    <property type="match status" value="1"/>
</dbReference>
<reference evidence="8" key="1">
    <citation type="submission" date="2022-05" db="EMBL/GenBank/DDBJ databases">
        <title>Corynebacterium sp. TA-R-1 sp. nov., isolated from human feces.</title>
        <authorList>
            <person name="Shamsuzzaman M."/>
            <person name="Dahal R.H."/>
        </authorList>
    </citation>
    <scope>NUCLEOTIDE SEQUENCE</scope>
    <source>
        <strain evidence="8">TA-R-1</strain>
    </source>
</reference>
<evidence type="ECO:0000256" key="4">
    <source>
        <dbReference type="ARBA" id="ARBA00022723"/>
    </source>
</evidence>
<comment type="similarity">
    <text evidence="3 7">Belongs to the inositol monophosphatase superfamily.</text>
</comment>
<dbReference type="RefSeq" id="WP_253576276.1">
    <property type="nucleotide sequence ID" value="NZ_JAMFTQ010000002.1"/>
</dbReference>
<keyword evidence="4 7" id="KW-0479">Metal-binding</keyword>
<dbReference type="EC" id="3.1.3.25" evidence="7"/>
<accession>A0ABT1G2K6</accession>
<comment type="cofactor">
    <cofactor evidence="2 7">
        <name>Mg(2+)</name>
        <dbReference type="ChEBI" id="CHEBI:18420"/>
    </cofactor>
</comment>
<dbReference type="PRINTS" id="PR00377">
    <property type="entry name" value="IMPHPHTASES"/>
</dbReference>
<dbReference type="InterPro" id="IPR033942">
    <property type="entry name" value="IMPase"/>
</dbReference>
<evidence type="ECO:0000256" key="3">
    <source>
        <dbReference type="ARBA" id="ARBA00009759"/>
    </source>
</evidence>
<evidence type="ECO:0000256" key="2">
    <source>
        <dbReference type="ARBA" id="ARBA00001946"/>
    </source>
</evidence>
<keyword evidence="5 7" id="KW-0378">Hydrolase</keyword>
<protein>
    <recommendedName>
        <fullName evidence="7">Inositol-1-monophosphatase</fullName>
        <ecNumber evidence="7">3.1.3.25</ecNumber>
    </recommendedName>
</protein>
<dbReference type="InterPro" id="IPR020583">
    <property type="entry name" value="Inositol_monoP_metal-BS"/>
</dbReference>
<evidence type="ECO:0000256" key="5">
    <source>
        <dbReference type="ARBA" id="ARBA00022801"/>
    </source>
</evidence>
<evidence type="ECO:0000256" key="6">
    <source>
        <dbReference type="ARBA" id="ARBA00022842"/>
    </source>
</evidence>
<keyword evidence="9" id="KW-1185">Reference proteome</keyword>
<evidence type="ECO:0000313" key="8">
    <source>
        <dbReference type="EMBL" id="MCP1387213.1"/>
    </source>
</evidence>
<dbReference type="SUPFAM" id="SSF56655">
    <property type="entry name" value="Carbohydrate phosphatase"/>
    <property type="match status" value="1"/>
</dbReference>
<dbReference type="PROSITE" id="PS00630">
    <property type="entry name" value="IMP_2"/>
    <property type="match status" value="1"/>
</dbReference>
<proteinExistence type="inferred from homology"/>
<keyword evidence="6 7" id="KW-0460">Magnesium</keyword>
<dbReference type="CDD" id="cd01639">
    <property type="entry name" value="IMPase"/>
    <property type="match status" value="1"/>
</dbReference>
<comment type="caution">
    <text evidence="8">The sequence shown here is derived from an EMBL/GenBank/DDBJ whole genome shotgun (WGS) entry which is preliminary data.</text>
</comment>
<organism evidence="8 9">
    <name type="scientific">Corynebacterium stercoris</name>
    <dbReference type="NCBI Taxonomy" id="2943490"/>
    <lineage>
        <taxon>Bacteria</taxon>
        <taxon>Bacillati</taxon>
        <taxon>Actinomycetota</taxon>
        <taxon>Actinomycetes</taxon>
        <taxon>Mycobacteriales</taxon>
        <taxon>Corynebacteriaceae</taxon>
        <taxon>Corynebacterium</taxon>
    </lineage>
</organism>
<comment type="catalytic activity">
    <reaction evidence="1 7">
        <text>a myo-inositol phosphate + H2O = myo-inositol + phosphate</text>
        <dbReference type="Rhea" id="RHEA:24056"/>
        <dbReference type="ChEBI" id="CHEBI:15377"/>
        <dbReference type="ChEBI" id="CHEBI:17268"/>
        <dbReference type="ChEBI" id="CHEBI:43474"/>
        <dbReference type="ChEBI" id="CHEBI:84139"/>
        <dbReference type="EC" id="3.1.3.25"/>
    </reaction>
</comment>
<dbReference type="Gene3D" id="3.40.190.80">
    <property type="match status" value="1"/>
</dbReference>
<dbReference type="Pfam" id="PF00459">
    <property type="entry name" value="Inositol_P"/>
    <property type="match status" value="1"/>
</dbReference>